<organism evidence="2 3">
    <name type="scientific">Allokutzneria albata</name>
    <name type="common">Kibdelosporangium albatum</name>
    <dbReference type="NCBI Taxonomy" id="211114"/>
    <lineage>
        <taxon>Bacteria</taxon>
        <taxon>Bacillati</taxon>
        <taxon>Actinomycetota</taxon>
        <taxon>Actinomycetes</taxon>
        <taxon>Pseudonocardiales</taxon>
        <taxon>Pseudonocardiaceae</taxon>
        <taxon>Allokutzneria</taxon>
    </lineage>
</organism>
<accession>A0A1G9SH34</accession>
<dbReference type="Proteomes" id="UP000183376">
    <property type="component" value="Chromosome I"/>
</dbReference>
<dbReference type="STRING" id="211114.SAMN04489726_1174"/>
<feature type="transmembrane region" description="Helical" evidence="1">
    <location>
        <begin position="199"/>
        <end position="220"/>
    </location>
</feature>
<dbReference type="AlphaFoldDB" id="A0A1G9SH34"/>
<sequence>MISRRHTPQGGPPLGVLAVVFTVLFVAGLVLSIVVGGGDVFPSPFGPEADSLAYFRDHRSAVAVSAFFQFATAFPLAIYTATAHARLHRLGIRAPGATIALAGGLLASVFMALSGLLCWVLSRPGISEEPVPVRLLHTLSLGTGGPGHVVPLGLLVAGISVPGLLAGLLPKWLSVAGLVIAGLAQLSTLTLLVEGAAYLLPIARFTGMIWLVVAGFLLPLTRARAGRTP</sequence>
<keyword evidence="1" id="KW-0812">Transmembrane</keyword>
<evidence type="ECO:0000256" key="1">
    <source>
        <dbReference type="SAM" id="Phobius"/>
    </source>
</evidence>
<feature type="transmembrane region" description="Helical" evidence="1">
    <location>
        <begin position="99"/>
        <end position="122"/>
    </location>
</feature>
<feature type="transmembrane region" description="Helical" evidence="1">
    <location>
        <begin position="58"/>
        <end position="79"/>
    </location>
</feature>
<gene>
    <name evidence="2" type="ORF">SAMN04489726_1174</name>
</gene>
<dbReference type="eggNOG" id="ENOG502ZZXN">
    <property type="taxonomic scope" value="Bacteria"/>
</dbReference>
<evidence type="ECO:0000313" key="2">
    <source>
        <dbReference type="EMBL" id="SDM34796.1"/>
    </source>
</evidence>
<keyword evidence="3" id="KW-1185">Reference proteome</keyword>
<keyword evidence="1" id="KW-0472">Membrane</keyword>
<dbReference type="RefSeq" id="WP_030432382.1">
    <property type="nucleotide sequence ID" value="NZ_JOEF01000026.1"/>
</dbReference>
<dbReference type="OrthoDB" id="3476748at2"/>
<dbReference type="EMBL" id="LT629701">
    <property type="protein sequence ID" value="SDM34796.1"/>
    <property type="molecule type" value="Genomic_DNA"/>
</dbReference>
<feature type="transmembrane region" description="Helical" evidence="1">
    <location>
        <begin position="175"/>
        <end position="193"/>
    </location>
</feature>
<keyword evidence="1" id="KW-1133">Transmembrane helix</keyword>
<reference evidence="2 3" key="1">
    <citation type="submission" date="2016-10" db="EMBL/GenBank/DDBJ databases">
        <authorList>
            <person name="de Groot N.N."/>
        </authorList>
    </citation>
    <scope>NUCLEOTIDE SEQUENCE [LARGE SCALE GENOMIC DNA]</scope>
    <source>
        <strain evidence="2 3">DSM 44149</strain>
    </source>
</reference>
<evidence type="ECO:0000313" key="3">
    <source>
        <dbReference type="Proteomes" id="UP000183376"/>
    </source>
</evidence>
<proteinExistence type="predicted"/>
<feature type="transmembrane region" description="Helical" evidence="1">
    <location>
        <begin position="149"/>
        <end position="168"/>
    </location>
</feature>
<name>A0A1G9SH34_ALLAB</name>
<protein>
    <recommendedName>
        <fullName evidence="4">DUF4386 domain-containing protein</fullName>
    </recommendedName>
</protein>
<feature type="transmembrane region" description="Helical" evidence="1">
    <location>
        <begin position="12"/>
        <end position="38"/>
    </location>
</feature>
<evidence type="ECO:0008006" key="4">
    <source>
        <dbReference type="Google" id="ProtNLM"/>
    </source>
</evidence>